<accession>A0A326RL11</accession>
<evidence type="ECO:0000313" key="1">
    <source>
        <dbReference type="EMBL" id="PZV77603.1"/>
    </source>
</evidence>
<sequence>MTEGFLISAFFEKFHKLAKPTSMKADKQKNKKGESTPLIFYKYNLLSWFIS</sequence>
<protein>
    <submittedName>
        <fullName evidence="1">Uncharacterized protein</fullName>
    </submittedName>
</protein>
<proteinExistence type="predicted"/>
<keyword evidence="2" id="KW-1185">Reference proteome</keyword>
<dbReference type="Proteomes" id="UP000248917">
    <property type="component" value="Unassembled WGS sequence"/>
</dbReference>
<comment type="caution">
    <text evidence="1">The sequence shown here is derived from an EMBL/GenBank/DDBJ whole genome shotgun (WGS) entry which is preliminary data.</text>
</comment>
<reference evidence="1 2" key="1">
    <citation type="submission" date="2018-06" db="EMBL/GenBank/DDBJ databases">
        <title>Genomic Encyclopedia of Archaeal and Bacterial Type Strains, Phase II (KMG-II): from individual species to whole genera.</title>
        <authorList>
            <person name="Goeker M."/>
        </authorList>
    </citation>
    <scope>NUCLEOTIDE SEQUENCE [LARGE SCALE GENOMIC DNA]</scope>
    <source>
        <strain evidence="1 2">T4</strain>
    </source>
</reference>
<dbReference type="AlphaFoldDB" id="A0A326RL11"/>
<name>A0A326RL11_9BACT</name>
<gene>
    <name evidence="1" type="ORF">CLV31_11915</name>
</gene>
<evidence type="ECO:0000313" key="2">
    <source>
        <dbReference type="Proteomes" id="UP000248917"/>
    </source>
</evidence>
<dbReference type="EMBL" id="QKTX01000019">
    <property type="protein sequence ID" value="PZV77603.1"/>
    <property type="molecule type" value="Genomic_DNA"/>
</dbReference>
<organism evidence="1 2">
    <name type="scientific">Algoriphagus aquaeductus</name>
    <dbReference type="NCBI Taxonomy" id="475299"/>
    <lineage>
        <taxon>Bacteria</taxon>
        <taxon>Pseudomonadati</taxon>
        <taxon>Bacteroidota</taxon>
        <taxon>Cytophagia</taxon>
        <taxon>Cytophagales</taxon>
        <taxon>Cyclobacteriaceae</taxon>
        <taxon>Algoriphagus</taxon>
    </lineage>
</organism>